<accession>A0A1G1YZA2</accession>
<evidence type="ECO:0000313" key="7">
    <source>
        <dbReference type="EMBL" id="OGY57682.1"/>
    </source>
</evidence>
<feature type="domain" description="O-antigen ligase-related" evidence="6">
    <location>
        <begin position="234"/>
        <end position="379"/>
    </location>
</feature>
<dbReference type="InterPro" id="IPR051533">
    <property type="entry name" value="WaaL-like"/>
</dbReference>
<dbReference type="InterPro" id="IPR007016">
    <property type="entry name" value="O-antigen_ligase-rel_domated"/>
</dbReference>
<sequence length="444" mass="51257">MPRLTKTIEYLFYLFVFLLPWQTRLIWQEADLNGAVWEYGRFSLYGTELLLWLILFLYGIWLIFGRRLKKISAAEFFSRLKNPAHLVYWLLAAFLFLAGFSILWALDWQLAYLRWLTLIEAGALMSLILVFNFSLKKIALAWVAAASVQSVFAVSQFFFQYTFANKWLGLAEHLPAAFGSIVLETQSERWLRSYGSLPHPNILAGFLVISLLFLFWLAYLAKTRGQRIFVLTGLLTIAPALFFTFSRSAWLALAAGLLFLYFWLEKIKERHFKPVFLKMVFLTALIFIILAALLWPLVLTRLRGQERLEDASISQRLAYTEQALTLIKSDWLLGQGLGNYTLAVYQKINSAWPGYDYQPVHNLYLLVLAELGIFGAALLGLILFLLLNFLNRVSSLEKIVGFLCLFAVLFISLFDHYFWTLYFGVMVFWLVLGLSLKQLRGEAE</sequence>
<evidence type="ECO:0000256" key="5">
    <source>
        <dbReference type="SAM" id="Phobius"/>
    </source>
</evidence>
<proteinExistence type="predicted"/>
<reference evidence="7 8" key="1">
    <citation type="journal article" date="2016" name="Nat. Commun.">
        <title>Thousands of microbial genomes shed light on interconnected biogeochemical processes in an aquifer system.</title>
        <authorList>
            <person name="Anantharaman K."/>
            <person name="Brown C.T."/>
            <person name="Hug L.A."/>
            <person name="Sharon I."/>
            <person name="Castelle C.J."/>
            <person name="Probst A.J."/>
            <person name="Thomas B.C."/>
            <person name="Singh A."/>
            <person name="Wilkins M.J."/>
            <person name="Karaoz U."/>
            <person name="Brodie E.L."/>
            <person name="Williams K.H."/>
            <person name="Hubbard S.S."/>
            <person name="Banfield J.F."/>
        </authorList>
    </citation>
    <scope>NUCLEOTIDE SEQUENCE [LARGE SCALE GENOMIC DNA]</scope>
</reference>
<dbReference type="EMBL" id="MHIR01000016">
    <property type="protein sequence ID" value="OGY57682.1"/>
    <property type="molecule type" value="Genomic_DNA"/>
</dbReference>
<feature type="transmembrane region" description="Helical" evidence="5">
    <location>
        <begin position="228"/>
        <end position="243"/>
    </location>
</feature>
<keyword evidence="4 5" id="KW-0472">Membrane</keyword>
<evidence type="ECO:0000256" key="3">
    <source>
        <dbReference type="ARBA" id="ARBA00022989"/>
    </source>
</evidence>
<feature type="transmembrane region" description="Helical" evidence="5">
    <location>
        <begin position="86"/>
        <end position="106"/>
    </location>
</feature>
<dbReference type="GO" id="GO:0016020">
    <property type="term" value="C:membrane"/>
    <property type="evidence" value="ECO:0007669"/>
    <property type="project" value="UniProtKB-SubCell"/>
</dbReference>
<keyword evidence="2 5" id="KW-0812">Transmembrane</keyword>
<feature type="transmembrane region" description="Helical" evidence="5">
    <location>
        <begin position="7"/>
        <end position="27"/>
    </location>
</feature>
<keyword evidence="3 5" id="KW-1133">Transmembrane helix</keyword>
<feature type="transmembrane region" description="Helical" evidence="5">
    <location>
        <begin position="42"/>
        <end position="65"/>
    </location>
</feature>
<organism evidence="7 8">
    <name type="scientific">Candidatus Buchananbacteria bacterium RIFCSPLOWO2_02_FULL_46_11b</name>
    <dbReference type="NCBI Taxonomy" id="1797548"/>
    <lineage>
        <taxon>Bacteria</taxon>
        <taxon>Candidatus Buchananiibacteriota</taxon>
    </lineage>
</organism>
<name>A0A1G1YZA2_9BACT</name>
<dbReference type="PANTHER" id="PTHR37422">
    <property type="entry name" value="TEICHURONIC ACID BIOSYNTHESIS PROTEIN TUAE"/>
    <property type="match status" value="1"/>
</dbReference>
<evidence type="ECO:0000259" key="6">
    <source>
        <dbReference type="Pfam" id="PF04932"/>
    </source>
</evidence>
<dbReference type="AlphaFoldDB" id="A0A1G1YZA2"/>
<feature type="transmembrane region" description="Helical" evidence="5">
    <location>
        <begin position="420"/>
        <end position="436"/>
    </location>
</feature>
<protein>
    <recommendedName>
        <fullName evidence="6">O-antigen ligase-related domain-containing protein</fullName>
    </recommendedName>
</protein>
<dbReference type="Proteomes" id="UP000177408">
    <property type="component" value="Unassembled WGS sequence"/>
</dbReference>
<feature type="transmembrane region" description="Helical" evidence="5">
    <location>
        <begin position="138"/>
        <end position="159"/>
    </location>
</feature>
<feature type="transmembrane region" description="Helical" evidence="5">
    <location>
        <begin position="249"/>
        <end position="264"/>
    </location>
</feature>
<evidence type="ECO:0000256" key="2">
    <source>
        <dbReference type="ARBA" id="ARBA00022692"/>
    </source>
</evidence>
<evidence type="ECO:0000313" key="8">
    <source>
        <dbReference type="Proteomes" id="UP000177408"/>
    </source>
</evidence>
<dbReference type="Pfam" id="PF04932">
    <property type="entry name" value="Wzy_C"/>
    <property type="match status" value="1"/>
</dbReference>
<dbReference type="PANTHER" id="PTHR37422:SF13">
    <property type="entry name" value="LIPOPOLYSACCHARIDE BIOSYNTHESIS PROTEIN PA4999-RELATED"/>
    <property type="match status" value="1"/>
</dbReference>
<feature type="transmembrane region" description="Helical" evidence="5">
    <location>
        <begin position="202"/>
        <end position="221"/>
    </location>
</feature>
<evidence type="ECO:0000256" key="4">
    <source>
        <dbReference type="ARBA" id="ARBA00023136"/>
    </source>
</evidence>
<feature type="transmembrane region" description="Helical" evidence="5">
    <location>
        <begin position="363"/>
        <end position="387"/>
    </location>
</feature>
<comment type="subcellular location">
    <subcellularLocation>
        <location evidence="1">Membrane</location>
        <topology evidence="1">Multi-pass membrane protein</topology>
    </subcellularLocation>
</comment>
<evidence type="ECO:0000256" key="1">
    <source>
        <dbReference type="ARBA" id="ARBA00004141"/>
    </source>
</evidence>
<comment type="caution">
    <text evidence="7">The sequence shown here is derived from an EMBL/GenBank/DDBJ whole genome shotgun (WGS) entry which is preliminary data.</text>
</comment>
<feature type="transmembrane region" description="Helical" evidence="5">
    <location>
        <begin position="399"/>
        <end position="414"/>
    </location>
</feature>
<feature type="transmembrane region" description="Helical" evidence="5">
    <location>
        <begin position="112"/>
        <end position="131"/>
    </location>
</feature>
<feature type="transmembrane region" description="Helical" evidence="5">
    <location>
        <begin position="276"/>
        <end position="298"/>
    </location>
</feature>
<gene>
    <name evidence="7" type="ORF">A3H67_03450</name>
</gene>